<dbReference type="SMART" id="SM00354">
    <property type="entry name" value="HTH_LACI"/>
    <property type="match status" value="1"/>
</dbReference>
<reference evidence="6" key="1">
    <citation type="submission" date="2016-10" db="EMBL/GenBank/DDBJ databases">
        <authorList>
            <person name="Varghese N."/>
            <person name="Submissions S."/>
        </authorList>
    </citation>
    <scope>NUCLEOTIDE SEQUENCE [LARGE SCALE GENOMIC DNA]</scope>
    <source>
        <strain evidence="6">CGMCC 1.11101</strain>
    </source>
</reference>
<proteinExistence type="predicted"/>
<keyword evidence="6" id="KW-1185">Reference proteome</keyword>
<dbReference type="Proteomes" id="UP000198867">
    <property type="component" value="Unassembled WGS sequence"/>
</dbReference>
<protein>
    <submittedName>
        <fullName evidence="5">Transcriptional regulator, LacI family</fullName>
    </submittedName>
</protein>
<dbReference type="PROSITE" id="PS50932">
    <property type="entry name" value="HTH_LACI_2"/>
    <property type="match status" value="1"/>
</dbReference>
<dbReference type="GO" id="GO:0000976">
    <property type="term" value="F:transcription cis-regulatory region binding"/>
    <property type="evidence" value="ECO:0007669"/>
    <property type="project" value="TreeGrafter"/>
</dbReference>
<dbReference type="InterPro" id="IPR046335">
    <property type="entry name" value="LacI/GalR-like_sensor"/>
</dbReference>
<dbReference type="PANTHER" id="PTHR30146">
    <property type="entry name" value="LACI-RELATED TRANSCRIPTIONAL REPRESSOR"/>
    <property type="match status" value="1"/>
</dbReference>
<evidence type="ECO:0000313" key="6">
    <source>
        <dbReference type="Proteomes" id="UP000198867"/>
    </source>
</evidence>
<dbReference type="InterPro" id="IPR010982">
    <property type="entry name" value="Lambda_DNA-bd_dom_sf"/>
</dbReference>
<keyword evidence="3" id="KW-0804">Transcription</keyword>
<dbReference type="Gene3D" id="1.10.260.40">
    <property type="entry name" value="lambda repressor-like DNA-binding domains"/>
    <property type="match status" value="1"/>
</dbReference>
<name>A0A1I4YDH1_9MICO</name>
<dbReference type="STRING" id="995034.SAMN05216219_0145"/>
<dbReference type="OrthoDB" id="3595338at2"/>
<evidence type="ECO:0000259" key="4">
    <source>
        <dbReference type="PROSITE" id="PS50932"/>
    </source>
</evidence>
<dbReference type="SUPFAM" id="SSF53822">
    <property type="entry name" value="Periplasmic binding protein-like I"/>
    <property type="match status" value="1"/>
</dbReference>
<dbReference type="Gene3D" id="3.40.50.2300">
    <property type="match status" value="2"/>
</dbReference>
<accession>A0A1I4YDH1</accession>
<feature type="domain" description="HTH lacI-type" evidence="4">
    <location>
        <begin position="2"/>
        <end position="56"/>
    </location>
</feature>
<dbReference type="EMBL" id="FOVM01000001">
    <property type="protein sequence ID" value="SFN36121.1"/>
    <property type="molecule type" value="Genomic_DNA"/>
</dbReference>
<evidence type="ECO:0000313" key="5">
    <source>
        <dbReference type="EMBL" id="SFN36121.1"/>
    </source>
</evidence>
<dbReference type="AlphaFoldDB" id="A0A1I4YDH1"/>
<dbReference type="CDD" id="cd01392">
    <property type="entry name" value="HTH_LacI"/>
    <property type="match status" value="1"/>
</dbReference>
<gene>
    <name evidence="5" type="ORF">SAMN05216219_0145</name>
</gene>
<evidence type="ECO:0000256" key="2">
    <source>
        <dbReference type="ARBA" id="ARBA00023125"/>
    </source>
</evidence>
<dbReference type="GO" id="GO:0003700">
    <property type="term" value="F:DNA-binding transcription factor activity"/>
    <property type="evidence" value="ECO:0007669"/>
    <property type="project" value="TreeGrafter"/>
</dbReference>
<organism evidence="5 6">
    <name type="scientific">Mycetocola miduiensis</name>
    <dbReference type="NCBI Taxonomy" id="995034"/>
    <lineage>
        <taxon>Bacteria</taxon>
        <taxon>Bacillati</taxon>
        <taxon>Actinomycetota</taxon>
        <taxon>Actinomycetes</taxon>
        <taxon>Micrococcales</taxon>
        <taxon>Microbacteriaceae</taxon>
        <taxon>Mycetocola</taxon>
    </lineage>
</organism>
<dbReference type="RefSeq" id="WP_090707946.1">
    <property type="nucleotide sequence ID" value="NZ_FOVM01000001.1"/>
</dbReference>
<dbReference type="Pfam" id="PF00356">
    <property type="entry name" value="LacI"/>
    <property type="match status" value="1"/>
</dbReference>
<dbReference type="SUPFAM" id="SSF47413">
    <property type="entry name" value="lambda repressor-like DNA-binding domains"/>
    <property type="match status" value="1"/>
</dbReference>
<evidence type="ECO:0000256" key="1">
    <source>
        <dbReference type="ARBA" id="ARBA00023015"/>
    </source>
</evidence>
<keyword evidence="1" id="KW-0805">Transcription regulation</keyword>
<sequence>MATMQDVALHAGVSPKTVSRVFNDDPHVLPETRSKVEHAMRELNYVPNVLARTFRAGRSSSIGVAVPDLVDPFFASVVHAVEGVCSLTGITTLVTSIGPDPARERPVLESLLRNQMRGLILAPVSEDQSWLTRWAEHTPIIFVDRAPSGIEADTFIEDDRHGAYLATEHLIGHGHTRIGFVADATHPPSTRRRLDGYRAALADAGIAFDESLVACEAGGRARATAEIDRLWNNRMPPTAIFSSNARVTMDIIPALRGRGAALVGFGDFQMADQLTPSVSVVGQDPFELGRLAANRALARFADGAGAHEPASVLPVALVRRESCGCSPVS</sequence>
<dbReference type="CDD" id="cd06267">
    <property type="entry name" value="PBP1_LacI_sugar_binding-like"/>
    <property type="match status" value="1"/>
</dbReference>
<dbReference type="InterPro" id="IPR028082">
    <property type="entry name" value="Peripla_BP_I"/>
</dbReference>
<dbReference type="InterPro" id="IPR000843">
    <property type="entry name" value="HTH_LacI"/>
</dbReference>
<dbReference type="PANTHER" id="PTHR30146:SF109">
    <property type="entry name" value="HTH-TYPE TRANSCRIPTIONAL REGULATOR GALS"/>
    <property type="match status" value="1"/>
</dbReference>
<keyword evidence="2" id="KW-0238">DNA-binding</keyword>
<dbReference type="Pfam" id="PF13377">
    <property type="entry name" value="Peripla_BP_3"/>
    <property type="match status" value="1"/>
</dbReference>
<evidence type="ECO:0000256" key="3">
    <source>
        <dbReference type="ARBA" id="ARBA00023163"/>
    </source>
</evidence>